<feature type="chain" id="PRO_5025547469" evidence="1">
    <location>
        <begin position="18"/>
        <end position="158"/>
    </location>
</feature>
<reference evidence="2" key="1">
    <citation type="journal article" date="2020" name="Stud. Mycol.">
        <title>101 Dothideomycetes genomes: a test case for predicting lifestyles and emergence of pathogens.</title>
        <authorList>
            <person name="Haridas S."/>
            <person name="Albert R."/>
            <person name="Binder M."/>
            <person name="Bloem J."/>
            <person name="Labutti K."/>
            <person name="Salamov A."/>
            <person name="Andreopoulos B."/>
            <person name="Baker S."/>
            <person name="Barry K."/>
            <person name="Bills G."/>
            <person name="Bluhm B."/>
            <person name="Cannon C."/>
            <person name="Castanera R."/>
            <person name="Culley D."/>
            <person name="Daum C."/>
            <person name="Ezra D."/>
            <person name="Gonzalez J."/>
            <person name="Henrissat B."/>
            <person name="Kuo A."/>
            <person name="Liang C."/>
            <person name="Lipzen A."/>
            <person name="Lutzoni F."/>
            <person name="Magnuson J."/>
            <person name="Mondo S."/>
            <person name="Nolan M."/>
            <person name="Ohm R."/>
            <person name="Pangilinan J."/>
            <person name="Park H.-J."/>
            <person name="Ramirez L."/>
            <person name="Alfaro M."/>
            <person name="Sun H."/>
            <person name="Tritt A."/>
            <person name="Yoshinaga Y."/>
            <person name="Zwiers L.-H."/>
            <person name="Turgeon B."/>
            <person name="Goodwin S."/>
            <person name="Spatafora J."/>
            <person name="Crous P."/>
            <person name="Grigoriev I."/>
        </authorList>
    </citation>
    <scope>NUCLEOTIDE SEQUENCE</scope>
    <source>
        <strain evidence="2">Tuck. ex Michener</strain>
    </source>
</reference>
<keyword evidence="1" id="KW-0732">Signal</keyword>
<dbReference type="Proteomes" id="UP000800092">
    <property type="component" value="Unassembled WGS sequence"/>
</dbReference>
<sequence>MMLIFLLVLLEATNGRSRRCNASPLWIFECPIAERLTSRYVEIKPDEILDSQEGVRSVQASADGPENFRASNSYQGVSSFTHCKSGSSGRHSMMTLASSTYSHSSGQARITYQGCEDWRFQILSPMTLKYFIQLRFESKLLFGQNKGSLLDLYFFFSS</sequence>
<accession>A0A6A6GY21</accession>
<organism evidence="2 3">
    <name type="scientific">Viridothelium virens</name>
    <name type="common">Speckled blister lichen</name>
    <name type="synonym">Trypethelium virens</name>
    <dbReference type="NCBI Taxonomy" id="1048519"/>
    <lineage>
        <taxon>Eukaryota</taxon>
        <taxon>Fungi</taxon>
        <taxon>Dikarya</taxon>
        <taxon>Ascomycota</taxon>
        <taxon>Pezizomycotina</taxon>
        <taxon>Dothideomycetes</taxon>
        <taxon>Dothideomycetes incertae sedis</taxon>
        <taxon>Trypetheliales</taxon>
        <taxon>Trypetheliaceae</taxon>
        <taxon>Viridothelium</taxon>
    </lineage>
</organism>
<evidence type="ECO:0000256" key="1">
    <source>
        <dbReference type="SAM" id="SignalP"/>
    </source>
</evidence>
<evidence type="ECO:0000313" key="3">
    <source>
        <dbReference type="Proteomes" id="UP000800092"/>
    </source>
</evidence>
<protein>
    <submittedName>
        <fullName evidence="2">Uncharacterized protein</fullName>
    </submittedName>
</protein>
<name>A0A6A6GY21_VIRVR</name>
<keyword evidence="3" id="KW-1185">Reference proteome</keyword>
<evidence type="ECO:0000313" key="2">
    <source>
        <dbReference type="EMBL" id="KAF2230696.1"/>
    </source>
</evidence>
<dbReference type="EMBL" id="ML991837">
    <property type="protein sequence ID" value="KAF2230696.1"/>
    <property type="molecule type" value="Genomic_DNA"/>
</dbReference>
<proteinExistence type="predicted"/>
<feature type="signal peptide" evidence="1">
    <location>
        <begin position="1"/>
        <end position="17"/>
    </location>
</feature>
<gene>
    <name evidence="2" type="ORF">EV356DRAFT_326487</name>
</gene>
<dbReference type="AlphaFoldDB" id="A0A6A6GY21"/>